<dbReference type="KEGG" id="vvl:VV93_v1c04640"/>
<comment type="caution">
    <text evidence="1">The sequence shown here is derived from an EMBL/GenBank/DDBJ whole genome shotgun (WGS) entry which is preliminary data.</text>
</comment>
<gene>
    <name evidence="1" type="ORF">CRN52_05865</name>
</gene>
<name>A0A087I5E4_VIBVL</name>
<dbReference type="Proteomes" id="UP000237466">
    <property type="component" value="Unassembled WGS sequence"/>
</dbReference>
<evidence type="ECO:0000313" key="1">
    <source>
        <dbReference type="EMBL" id="POB48990.1"/>
    </source>
</evidence>
<protein>
    <submittedName>
        <fullName evidence="1">Uncharacterized protein</fullName>
    </submittedName>
</protein>
<dbReference type="AlphaFoldDB" id="A0A087I5E4"/>
<proteinExistence type="predicted"/>
<dbReference type="EMBL" id="PDGH01000054">
    <property type="protein sequence ID" value="POB48990.1"/>
    <property type="molecule type" value="Genomic_DNA"/>
</dbReference>
<sequence length="43" mass="5043">MLNHFLVRLTIGTLVVLGFKLSAIYFLLLILLLNTHHKEFFGW</sequence>
<reference evidence="1 2" key="1">
    <citation type="journal article" date="2018" name="Front. Microbiol.">
        <title>Phylogeny of Vibrio vulnificus from the Analysis of the Core-Genome: Implications for Intra-Species Taxonomy.</title>
        <authorList>
            <person name="Roig F.J."/>
            <person name="Gonzalez-Candelas F."/>
            <person name="Sanjuan E."/>
            <person name="Fouz B."/>
            <person name="Feil E.J."/>
            <person name="Llorens C."/>
            <person name="Baker-Austin C."/>
            <person name="Oliver J.D."/>
            <person name="Danin-Poleg Y."/>
            <person name="Gibas C.J."/>
            <person name="Kashi Y."/>
            <person name="Gulig P.A."/>
            <person name="Morrison S.S."/>
            <person name="Amaro C."/>
        </authorList>
    </citation>
    <scope>NUCLEOTIDE SEQUENCE [LARGE SCALE GENOMIC DNA]</scope>
    <source>
        <strain evidence="1 2">CECT4608</strain>
    </source>
</reference>
<evidence type="ECO:0000313" key="2">
    <source>
        <dbReference type="Proteomes" id="UP000237466"/>
    </source>
</evidence>
<accession>A0A087I5E4</accession>
<organism evidence="1 2">
    <name type="scientific">Vibrio vulnificus</name>
    <dbReference type="NCBI Taxonomy" id="672"/>
    <lineage>
        <taxon>Bacteria</taxon>
        <taxon>Pseudomonadati</taxon>
        <taxon>Pseudomonadota</taxon>
        <taxon>Gammaproteobacteria</taxon>
        <taxon>Vibrionales</taxon>
        <taxon>Vibrionaceae</taxon>
        <taxon>Vibrio</taxon>
    </lineage>
</organism>